<sequence length="708" mass="77144">MGEIRKEFELTNDEKGLLKEVLGRDNISDGIGEEIPLKVFEKYFKADQFSLLTGHSDPTLQGLIKQLGKSEDEGFLVECLKGALKCLRACYKAGDYESSVSSLNIVIKSLSRMKKLDRELCEQTVSVVGLFSSNVLEKSVTSQVVLALAKCIELNAEECRSAFPQTVENLLIEDTEQSLTTAFSLLSLIFHLNSDLGQLVFAMDVLQNNKINPNRFVMEQVAVAALEALSAACVDKECRKVVGTNFESVIASALTSDKQSIKLLATAILIKVKASSETNTKGEETEVIVDLSELLEQTVCDYEARHENYYGVALEGLAYTSLLQVIKERIVARKSLVKALHNVIQDDIRESPWVYCALCVLANVTEYPPTLNAEQEKLRDLKNYAGKGSTMEQQAEDATLVNMRCKQVLDSGITGVIANNAPRFTMASKAVAGVLLRNLVTERSHRTTFTRQGGLAVLIYLLMQGNLPDAKSTAIVTSGLAKTLISVDPTIALSNKISPVVTIQPLVEQLSIQDASALPLLDIFEALLALTNLAAVDDTCRDKIVREGFTKLELLMTHSNDYVQRAAIELICNLSMSPYCAEKFLDGSGPAKSRLEILALLTDVDDKATRHAAAGALAVLSEWTPAAKALLQAPRVLEKLFSHLSDPTGDPDMIIRAVVCVKNVAIGGEAAQLKENGTIDVLKNLAQKNRDSEVLSTCLEAIKAMSQA</sequence>
<dbReference type="EMBL" id="SWFS01000034">
    <property type="protein sequence ID" value="KAA8917442.1"/>
    <property type="molecule type" value="Genomic_DNA"/>
</dbReference>
<evidence type="ECO:0000313" key="5">
    <source>
        <dbReference type="Proteomes" id="UP000761534"/>
    </source>
</evidence>
<comment type="caution">
    <text evidence="4">The sequence shown here is derived from an EMBL/GenBank/DDBJ whole genome shotgun (WGS) entry which is preliminary data.</text>
</comment>
<keyword evidence="2" id="KW-0963">Cytoplasm</keyword>
<comment type="subcellular location">
    <subcellularLocation>
        <location evidence="1">Cytoplasm</location>
    </subcellularLocation>
</comment>
<gene>
    <name evidence="4" type="ORF">TRICI_000391</name>
</gene>
<dbReference type="InterPro" id="IPR016024">
    <property type="entry name" value="ARM-type_fold"/>
</dbReference>
<dbReference type="InterPro" id="IPR024660">
    <property type="entry name" value="UCS_central_dom"/>
</dbReference>
<dbReference type="GO" id="GO:0051879">
    <property type="term" value="F:Hsp90 protein binding"/>
    <property type="evidence" value="ECO:0007669"/>
    <property type="project" value="TreeGrafter"/>
</dbReference>
<dbReference type="PANTHER" id="PTHR45994:SF1">
    <property type="entry name" value="FI21225P1"/>
    <property type="match status" value="1"/>
</dbReference>
<feature type="domain" description="UNC-45/Cro1/She4 central" evidence="3">
    <location>
        <begin position="125"/>
        <end position="272"/>
    </location>
</feature>
<name>A0A642VDI1_9ASCO</name>
<evidence type="ECO:0000256" key="1">
    <source>
        <dbReference type="ARBA" id="ARBA00004496"/>
    </source>
</evidence>
<reference evidence="4" key="1">
    <citation type="journal article" date="2019" name="G3 (Bethesda)">
        <title>Genome Assemblies of Two Rare Opportunistic Yeast Pathogens: Diutina rugosa (syn. Candida rugosa) and Trichomonascus ciferrii (syn. Candida ciferrii).</title>
        <authorList>
            <person name="Mixao V."/>
            <person name="Saus E."/>
            <person name="Hansen A.P."/>
            <person name="Lass-Florl C."/>
            <person name="Gabaldon T."/>
        </authorList>
    </citation>
    <scope>NUCLEOTIDE SEQUENCE</scope>
    <source>
        <strain evidence="4">CBS 4856</strain>
    </source>
</reference>
<dbReference type="VEuPathDB" id="FungiDB:TRICI_000391"/>
<accession>A0A642VDI1</accession>
<evidence type="ECO:0000259" key="3">
    <source>
        <dbReference type="Pfam" id="PF11701"/>
    </source>
</evidence>
<organism evidence="4 5">
    <name type="scientific">Trichomonascus ciferrii</name>
    <dbReference type="NCBI Taxonomy" id="44093"/>
    <lineage>
        <taxon>Eukaryota</taxon>
        <taxon>Fungi</taxon>
        <taxon>Dikarya</taxon>
        <taxon>Ascomycota</taxon>
        <taxon>Saccharomycotina</taxon>
        <taxon>Dipodascomycetes</taxon>
        <taxon>Dipodascales</taxon>
        <taxon>Trichomonascaceae</taxon>
        <taxon>Trichomonascus</taxon>
        <taxon>Trichomonascus ciferrii complex</taxon>
    </lineage>
</organism>
<dbReference type="AlphaFoldDB" id="A0A642VDI1"/>
<evidence type="ECO:0000313" key="4">
    <source>
        <dbReference type="EMBL" id="KAA8917442.1"/>
    </source>
</evidence>
<dbReference type="PANTHER" id="PTHR45994">
    <property type="entry name" value="FI21225P1"/>
    <property type="match status" value="1"/>
</dbReference>
<dbReference type="OrthoDB" id="5574718at2759"/>
<dbReference type="InterPro" id="IPR011989">
    <property type="entry name" value="ARM-like"/>
</dbReference>
<dbReference type="Gene3D" id="1.25.10.100">
    <property type="match status" value="1"/>
</dbReference>
<dbReference type="Gene3D" id="1.25.10.10">
    <property type="entry name" value="Leucine-rich Repeat Variant"/>
    <property type="match status" value="1"/>
</dbReference>
<keyword evidence="5" id="KW-1185">Reference proteome</keyword>
<dbReference type="GO" id="GO:0005737">
    <property type="term" value="C:cytoplasm"/>
    <property type="evidence" value="ECO:0007669"/>
    <property type="project" value="UniProtKB-SubCell"/>
</dbReference>
<dbReference type="SUPFAM" id="SSF48371">
    <property type="entry name" value="ARM repeat"/>
    <property type="match status" value="2"/>
</dbReference>
<evidence type="ECO:0000256" key="2">
    <source>
        <dbReference type="ARBA" id="ARBA00022490"/>
    </source>
</evidence>
<dbReference type="Proteomes" id="UP000761534">
    <property type="component" value="Unassembled WGS sequence"/>
</dbReference>
<proteinExistence type="predicted"/>
<dbReference type="Pfam" id="PF11701">
    <property type="entry name" value="UNC45-central"/>
    <property type="match status" value="1"/>
</dbReference>
<protein>
    <recommendedName>
        <fullName evidence="3">UNC-45/Cro1/She4 central domain-containing protein</fullName>
    </recommendedName>
</protein>